<keyword evidence="2" id="KW-1185">Reference proteome</keyword>
<keyword evidence="1" id="KW-0575">Peroxidase</keyword>
<evidence type="ECO:0000313" key="2">
    <source>
        <dbReference type="Proteomes" id="UP000306319"/>
    </source>
</evidence>
<protein>
    <submittedName>
        <fullName evidence="1">Thiol peroxidase</fullName>
        <ecNumber evidence="1">1.11.1.-</ecNumber>
    </submittedName>
</protein>
<sequence>METTVFLKGSPMHISGKMPEAGCEAPNFVLVNKDLTDINKHDFKGKRVVLNIFPSLDTDVCAASVRRFNKEASELENTVVICVSKDLPFAMSRFCVANGIDNVYTASAFRSDFGKTYGVELLDGPLRGLFARALIILDEEGKVMGTSISEEITTEPDYDFAKKLLKH</sequence>
<gene>
    <name evidence="1" type="ORF">E5331_01665</name>
</gene>
<reference evidence="1" key="1">
    <citation type="submission" date="2019-04" db="EMBL/GenBank/DDBJ databases">
        <title>Microbes associate with the intestines of laboratory mice.</title>
        <authorList>
            <person name="Navarre W."/>
            <person name="Wong E."/>
            <person name="Huang K."/>
            <person name="Tropini C."/>
            <person name="Ng K."/>
            <person name="Yu B."/>
        </authorList>
    </citation>
    <scope>NUCLEOTIDE SEQUENCE</scope>
    <source>
        <strain evidence="1">NM04_E33</strain>
    </source>
</reference>
<proteinExistence type="predicted"/>
<dbReference type="EC" id="1.11.1.-" evidence="1"/>
<dbReference type="Proteomes" id="UP000306319">
    <property type="component" value="Unassembled WGS sequence"/>
</dbReference>
<comment type="caution">
    <text evidence="1">The sequence shown here is derived from an EMBL/GenBank/DDBJ whole genome shotgun (WGS) entry which is preliminary data.</text>
</comment>
<name>A0AC61RMS5_9BACT</name>
<dbReference type="EMBL" id="SRYB01000002">
    <property type="protein sequence ID" value="TGY80460.1"/>
    <property type="molecule type" value="Genomic_DNA"/>
</dbReference>
<evidence type="ECO:0000313" key="1">
    <source>
        <dbReference type="EMBL" id="TGY80460.1"/>
    </source>
</evidence>
<accession>A0AC61RMS5</accession>
<organism evidence="1 2">
    <name type="scientific">Lepagella muris</name>
    <dbReference type="NCBI Taxonomy" id="3032870"/>
    <lineage>
        <taxon>Bacteria</taxon>
        <taxon>Pseudomonadati</taxon>
        <taxon>Bacteroidota</taxon>
        <taxon>Bacteroidia</taxon>
        <taxon>Bacteroidales</taxon>
        <taxon>Muribaculaceae</taxon>
        <taxon>Lepagella</taxon>
    </lineage>
</organism>
<keyword evidence="1" id="KW-0560">Oxidoreductase</keyword>